<dbReference type="InterPro" id="IPR032525">
    <property type="entry name" value="Peptidase_U32_C"/>
</dbReference>
<keyword evidence="1" id="KW-0645">Protease</keyword>
<dbReference type="InterPro" id="IPR051454">
    <property type="entry name" value="RNA/ubiquinone_mod_enzymes"/>
</dbReference>
<dbReference type="AlphaFoldDB" id="A0A3B0V7T9"/>
<dbReference type="Pfam" id="PF01136">
    <property type="entry name" value="Peptidase_U32"/>
    <property type="match status" value="1"/>
</dbReference>
<accession>A0A3B0V7T9</accession>
<name>A0A3B0V7T9_9ZZZZ</name>
<comment type="similarity">
    <text evidence="3">Belongs to the peptidase U32 family.</text>
</comment>
<feature type="domain" description="Peptidase family U32 C-terminal" evidence="4">
    <location>
        <begin position="341"/>
        <end position="416"/>
    </location>
</feature>
<dbReference type="InterPro" id="IPR011060">
    <property type="entry name" value="RibuloseP-bd_barrel"/>
</dbReference>
<dbReference type="PROSITE" id="PS01276">
    <property type="entry name" value="PEPTIDASE_U32"/>
    <property type="match status" value="1"/>
</dbReference>
<organism evidence="5">
    <name type="scientific">hydrothermal vent metagenome</name>
    <dbReference type="NCBI Taxonomy" id="652676"/>
    <lineage>
        <taxon>unclassified sequences</taxon>
        <taxon>metagenomes</taxon>
        <taxon>ecological metagenomes</taxon>
    </lineage>
</organism>
<evidence type="ECO:0000256" key="3">
    <source>
        <dbReference type="ARBA" id="ARBA00038374"/>
    </source>
</evidence>
<dbReference type="PANTHER" id="PTHR30217">
    <property type="entry name" value="PEPTIDASE U32 FAMILY"/>
    <property type="match status" value="1"/>
</dbReference>
<protein>
    <submittedName>
        <fullName evidence="5">Peptidase, U32 family large subunit [C1]</fullName>
    </submittedName>
</protein>
<dbReference type="PANTHER" id="PTHR30217:SF6">
    <property type="entry name" value="TRNA HYDROXYLATION PROTEIN P"/>
    <property type="match status" value="1"/>
</dbReference>
<dbReference type="InterPro" id="IPR001539">
    <property type="entry name" value="Peptidase_U32"/>
</dbReference>
<dbReference type="Gene3D" id="2.40.30.10">
    <property type="entry name" value="Translation factors"/>
    <property type="match status" value="1"/>
</dbReference>
<evidence type="ECO:0000256" key="2">
    <source>
        <dbReference type="ARBA" id="ARBA00022801"/>
    </source>
</evidence>
<evidence type="ECO:0000256" key="1">
    <source>
        <dbReference type="ARBA" id="ARBA00022670"/>
    </source>
</evidence>
<sequence>MLSDNANNTSNTNNTGRRLPELLAPAGSLDKLKIAIHYGADAVYMGGAAYSLRAHAVLKMEEIAAAVSYAHERGVRVFITINIMAHNSDLSGLRDYLRRLRDMRVDGLIISDPGIFALARKWVPEINIHISTQANITNSASAVFWQGQGASRVNLARELTLAEIKEIRADTNIKLEVFVHGALCISYSGRCSLSLYMTGRDANHGNCAHPCRYRYILEEEKRPGQYFPVEEDGHGTYIFNSRDLCLLHRLPELMAAGVDSIKIEGRMKSVYYVGAVVRLYRAALDYIAARRETTEAAAITLPAAMNDELAKIGSRGYTENFFDGPPEQQDMLYSGIKYAQTHAPVGLVRQVDGRKLIEVRNQIISGDWIEYLEPGFKQQQTRIIRINNEKGELEKANPGNMVELQTEPPIVDWQVNGLLRRKQSENGMGQGAG</sequence>
<dbReference type="GO" id="GO:0008233">
    <property type="term" value="F:peptidase activity"/>
    <property type="evidence" value="ECO:0007669"/>
    <property type="project" value="UniProtKB-KW"/>
</dbReference>
<dbReference type="EMBL" id="UOEX01000291">
    <property type="protein sequence ID" value="VAW39635.1"/>
    <property type="molecule type" value="Genomic_DNA"/>
</dbReference>
<gene>
    <name evidence="5" type="ORF">MNBD_DELTA03-1522</name>
</gene>
<proteinExistence type="inferred from homology"/>
<dbReference type="GO" id="GO:0006508">
    <property type="term" value="P:proteolysis"/>
    <property type="evidence" value="ECO:0007669"/>
    <property type="project" value="UniProtKB-KW"/>
</dbReference>
<reference evidence="5" key="1">
    <citation type="submission" date="2018-06" db="EMBL/GenBank/DDBJ databases">
        <authorList>
            <person name="Zhirakovskaya E."/>
        </authorList>
    </citation>
    <scope>NUCLEOTIDE SEQUENCE</scope>
</reference>
<dbReference type="SUPFAM" id="SSF51366">
    <property type="entry name" value="Ribulose-phoshate binding barrel"/>
    <property type="match status" value="1"/>
</dbReference>
<dbReference type="Pfam" id="PF16325">
    <property type="entry name" value="Peptidase_U32_C"/>
    <property type="match status" value="1"/>
</dbReference>
<evidence type="ECO:0000259" key="4">
    <source>
        <dbReference type="Pfam" id="PF16325"/>
    </source>
</evidence>
<keyword evidence="2" id="KW-0378">Hydrolase</keyword>
<evidence type="ECO:0000313" key="5">
    <source>
        <dbReference type="EMBL" id="VAW39635.1"/>
    </source>
</evidence>